<dbReference type="EMBL" id="CM039430">
    <property type="protein sequence ID" value="KAI4346063.1"/>
    <property type="molecule type" value="Genomic_DNA"/>
</dbReference>
<name>A0ACB9PC70_BAUVA</name>
<sequence length="124" mass="14072">MFTLCRISLFVTLALCLSNPSVTAFPEVLAGMNLQNQMPQDTPGIDVTYSKEDFFVHPNENHTWGIPLHQVDICDALSGDLSLSFRAHDPDTDIGHTIVYWMAKADGMFKSFDLQQWEKKADWH</sequence>
<organism evidence="1 2">
    <name type="scientific">Bauhinia variegata</name>
    <name type="common">Purple orchid tree</name>
    <name type="synonym">Phanera variegata</name>
    <dbReference type="NCBI Taxonomy" id="167791"/>
    <lineage>
        <taxon>Eukaryota</taxon>
        <taxon>Viridiplantae</taxon>
        <taxon>Streptophyta</taxon>
        <taxon>Embryophyta</taxon>
        <taxon>Tracheophyta</taxon>
        <taxon>Spermatophyta</taxon>
        <taxon>Magnoliopsida</taxon>
        <taxon>eudicotyledons</taxon>
        <taxon>Gunneridae</taxon>
        <taxon>Pentapetalae</taxon>
        <taxon>rosids</taxon>
        <taxon>fabids</taxon>
        <taxon>Fabales</taxon>
        <taxon>Fabaceae</taxon>
        <taxon>Cercidoideae</taxon>
        <taxon>Cercideae</taxon>
        <taxon>Bauhiniinae</taxon>
        <taxon>Bauhinia</taxon>
    </lineage>
</organism>
<dbReference type="Proteomes" id="UP000828941">
    <property type="component" value="Chromosome 5"/>
</dbReference>
<comment type="caution">
    <text evidence="1">The sequence shown here is derived from an EMBL/GenBank/DDBJ whole genome shotgun (WGS) entry which is preliminary data.</text>
</comment>
<accession>A0ACB9PC70</accession>
<evidence type="ECO:0000313" key="2">
    <source>
        <dbReference type="Proteomes" id="UP000828941"/>
    </source>
</evidence>
<gene>
    <name evidence="1" type="ORF">L6164_013145</name>
</gene>
<keyword evidence="2" id="KW-1185">Reference proteome</keyword>
<proteinExistence type="predicted"/>
<evidence type="ECO:0000313" key="1">
    <source>
        <dbReference type="EMBL" id="KAI4346063.1"/>
    </source>
</evidence>
<protein>
    <submittedName>
        <fullName evidence="1">Uncharacterized protein</fullName>
    </submittedName>
</protein>
<reference evidence="1 2" key="1">
    <citation type="journal article" date="2022" name="DNA Res.">
        <title>Chromosomal-level genome assembly of the orchid tree Bauhinia variegata (Leguminosae; Cercidoideae) supports the allotetraploid origin hypothesis of Bauhinia.</title>
        <authorList>
            <person name="Zhong Y."/>
            <person name="Chen Y."/>
            <person name="Zheng D."/>
            <person name="Pang J."/>
            <person name="Liu Y."/>
            <person name="Luo S."/>
            <person name="Meng S."/>
            <person name="Qian L."/>
            <person name="Wei D."/>
            <person name="Dai S."/>
            <person name="Zhou R."/>
        </authorList>
    </citation>
    <scope>NUCLEOTIDE SEQUENCE [LARGE SCALE GENOMIC DNA]</scope>
    <source>
        <strain evidence="1">BV-YZ2020</strain>
    </source>
</reference>